<evidence type="ECO:0000313" key="8">
    <source>
        <dbReference type="Proteomes" id="UP000813463"/>
    </source>
</evidence>
<evidence type="ECO:0000256" key="2">
    <source>
        <dbReference type="ARBA" id="ARBA00022737"/>
    </source>
</evidence>
<dbReference type="PROSITE" id="PS50090">
    <property type="entry name" value="MYB_LIKE"/>
    <property type="match status" value="2"/>
</dbReference>
<dbReference type="SMR" id="A0A9R0HYB2"/>
<name>A0A9R0HYB2_SPIOL</name>
<feature type="domain" description="HTH myb-type" evidence="7">
    <location>
        <begin position="66"/>
        <end position="116"/>
    </location>
</feature>
<accession>A0A9R0HYB2</accession>
<reference evidence="9" key="2">
    <citation type="submission" date="2025-08" db="UniProtKB">
        <authorList>
            <consortium name="RefSeq"/>
        </authorList>
    </citation>
    <scope>IDENTIFICATION</scope>
    <source>
        <tissue evidence="9">Leaf</tissue>
    </source>
</reference>
<protein>
    <submittedName>
        <fullName evidence="9">Transcription factor MYB30-like</fullName>
    </submittedName>
</protein>
<dbReference type="OrthoDB" id="2143914at2759"/>
<dbReference type="GO" id="GO:0005634">
    <property type="term" value="C:nucleus"/>
    <property type="evidence" value="ECO:0007669"/>
    <property type="project" value="UniProtKB-SubCell"/>
</dbReference>
<dbReference type="GeneID" id="110779004"/>
<dbReference type="FunFam" id="1.10.10.60:FF:000339">
    <property type="entry name" value="Transcription factor MYB30"/>
    <property type="match status" value="1"/>
</dbReference>
<dbReference type="InterPro" id="IPR009057">
    <property type="entry name" value="Homeodomain-like_sf"/>
</dbReference>
<dbReference type="RefSeq" id="XP_021839227.1">
    <property type="nucleotide sequence ID" value="XM_021983535.2"/>
</dbReference>
<evidence type="ECO:0000256" key="1">
    <source>
        <dbReference type="ARBA" id="ARBA00004123"/>
    </source>
</evidence>
<dbReference type="PANTHER" id="PTHR10641:SF1410">
    <property type="entry name" value="TRANSCRIPTION FACTOR MYB30-LIKE"/>
    <property type="match status" value="1"/>
</dbReference>
<dbReference type="InterPro" id="IPR017930">
    <property type="entry name" value="Myb_dom"/>
</dbReference>
<keyword evidence="4" id="KW-0539">Nucleus</keyword>
<dbReference type="GO" id="GO:0009733">
    <property type="term" value="P:response to auxin"/>
    <property type="evidence" value="ECO:0000318"/>
    <property type="project" value="GO_Central"/>
</dbReference>
<evidence type="ECO:0000256" key="5">
    <source>
        <dbReference type="SAM" id="MobiDB-lite"/>
    </source>
</evidence>
<keyword evidence="8" id="KW-1185">Reference proteome</keyword>
<feature type="region of interest" description="Disordered" evidence="5">
    <location>
        <begin position="115"/>
        <end position="150"/>
    </location>
</feature>
<evidence type="ECO:0000256" key="4">
    <source>
        <dbReference type="ARBA" id="ARBA00023242"/>
    </source>
</evidence>
<dbReference type="InterPro" id="IPR015495">
    <property type="entry name" value="Myb_TF_plants"/>
</dbReference>
<evidence type="ECO:0000259" key="7">
    <source>
        <dbReference type="PROSITE" id="PS51294"/>
    </source>
</evidence>
<dbReference type="InterPro" id="IPR001005">
    <property type="entry name" value="SANT/Myb"/>
</dbReference>
<organism evidence="8 9">
    <name type="scientific">Spinacia oleracea</name>
    <name type="common">Spinach</name>
    <dbReference type="NCBI Taxonomy" id="3562"/>
    <lineage>
        <taxon>Eukaryota</taxon>
        <taxon>Viridiplantae</taxon>
        <taxon>Streptophyta</taxon>
        <taxon>Embryophyta</taxon>
        <taxon>Tracheophyta</taxon>
        <taxon>Spermatophyta</taxon>
        <taxon>Magnoliopsida</taxon>
        <taxon>eudicotyledons</taxon>
        <taxon>Gunneridae</taxon>
        <taxon>Pentapetalae</taxon>
        <taxon>Caryophyllales</taxon>
        <taxon>Chenopodiaceae</taxon>
        <taxon>Chenopodioideae</taxon>
        <taxon>Anserineae</taxon>
        <taxon>Spinacia</taxon>
    </lineage>
</organism>
<dbReference type="AlphaFoldDB" id="A0A9R0HYB2"/>
<dbReference type="GO" id="GO:0003677">
    <property type="term" value="F:DNA binding"/>
    <property type="evidence" value="ECO:0007669"/>
    <property type="project" value="UniProtKB-KW"/>
</dbReference>
<dbReference type="SMART" id="SM00717">
    <property type="entry name" value="SANT"/>
    <property type="match status" value="2"/>
</dbReference>
<dbReference type="PROSITE" id="PS51294">
    <property type="entry name" value="HTH_MYB"/>
    <property type="match status" value="2"/>
</dbReference>
<dbReference type="FunFam" id="1.10.10.60:FF:000001">
    <property type="entry name" value="MYB-related transcription factor"/>
    <property type="match status" value="1"/>
</dbReference>
<evidence type="ECO:0000259" key="6">
    <source>
        <dbReference type="PROSITE" id="PS50090"/>
    </source>
</evidence>
<dbReference type="KEGG" id="soe:110779004"/>
<dbReference type="Proteomes" id="UP000813463">
    <property type="component" value="Chromosome 1"/>
</dbReference>
<reference evidence="8" key="1">
    <citation type="journal article" date="2021" name="Nat. Commun.">
        <title>Genomic analyses provide insights into spinach domestication and the genetic basis of agronomic traits.</title>
        <authorList>
            <person name="Cai X."/>
            <person name="Sun X."/>
            <person name="Xu C."/>
            <person name="Sun H."/>
            <person name="Wang X."/>
            <person name="Ge C."/>
            <person name="Zhang Z."/>
            <person name="Wang Q."/>
            <person name="Fei Z."/>
            <person name="Jiao C."/>
            <person name="Wang Q."/>
        </authorList>
    </citation>
    <scope>NUCLEOTIDE SEQUENCE [LARGE SCALE GENOMIC DNA]</scope>
    <source>
        <strain evidence="8">cv. Varoflay</strain>
    </source>
</reference>
<feature type="domain" description="Myb-like" evidence="6">
    <location>
        <begin position="9"/>
        <end position="61"/>
    </location>
</feature>
<feature type="domain" description="Myb-like" evidence="6">
    <location>
        <begin position="62"/>
        <end position="112"/>
    </location>
</feature>
<sequence length="362" mass="40557">MGRPPCCDKEGVKKGPWTPEEDILLVSYIQEHGPGNWRAVPTNTGLLRCSKSCRLRWTNYLRPGIKRGNFTDQEEKMIIHLQALLGNRWAAIASYLPQRTDNDIKNYWNTHLKKKLRKKNSDQNQQSSRLDGFTSSPSSPENQCSSSRGQWERRLQTNIHMAKQALCDALSTMDKKLVSNTPDLIESSPKNNLKSSHKQGQQPPSSLSLSSSSSSSIYASSTENIARLLQGWNIKSPKKEQSSSISTDHHSLCSTMEIEYGHEQKPKVNSSEKQVSKTEAFQSLFGTMESSESPYSDFSQAVSPEANFFEHESKPLSDGGQGGTLSVLEKWLFDDCSIQHCGTQSQVHDLIDMPLQETADFV</sequence>
<dbReference type="PANTHER" id="PTHR10641">
    <property type="entry name" value="MYB FAMILY TRANSCRIPTION FACTOR"/>
    <property type="match status" value="1"/>
</dbReference>
<feature type="compositionally biased region" description="Low complexity" evidence="5">
    <location>
        <begin position="135"/>
        <end position="147"/>
    </location>
</feature>
<dbReference type="CDD" id="cd00167">
    <property type="entry name" value="SANT"/>
    <property type="match status" value="2"/>
</dbReference>
<feature type="region of interest" description="Disordered" evidence="5">
    <location>
        <begin position="181"/>
        <end position="214"/>
    </location>
</feature>
<feature type="compositionally biased region" description="Polar residues" evidence="5">
    <location>
        <begin position="181"/>
        <end position="204"/>
    </location>
</feature>
<proteinExistence type="predicted"/>
<comment type="subcellular location">
    <subcellularLocation>
        <location evidence="1">Nucleus</location>
    </subcellularLocation>
</comment>
<dbReference type="Gene3D" id="1.10.10.60">
    <property type="entry name" value="Homeodomain-like"/>
    <property type="match status" value="2"/>
</dbReference>
<feature type="domain" description="HTH myb-type" evidence="7">
    <location>
        <begin position="9"/>
        <end position="65"/>
    </location>
</feature>
<gene>
    <name evidence="9" type="primary">LOC110779004</name>
</gene>
<keyword evidence="2" id="KW-0677">Repeat</keyword>
<dbReference type="SUPFAM" id="SSF46689">
    <property type="entry name" value="Homeodomain-like"/>
    <property type="match status" value="1"/>
</dbReference>
<dbReference type="Pfam" id="PF00249">
    <property type="entry name" value="Myb_DNA-binding"/>
    <property type="match status" value="2"/>
</dbReference>
<keyword evidence="3" id="KW-0238">DNA-binding</keyword>
<feature type="compositionally biased region" description="Low complexity" evidence="5">
    <location>
        <begin position="205"/>
        <end position="214"/>
    </location>
</feature>
<evidence type="ECO:0000313" key="9">
    <source>
        <dbReference type="RefSeq" id="XP_021839227.1"/>
    </source>
</evidence>
<evidence type="ECO:0000256" key="3">
    <source>
        <dbReference type="ARBA" id="ARBA00023125"/>
    </source>
</evidence>